<reference evidence="1" key="2">
    <citation type="submission" date="2020-09" db="EMBL/GenBank/DDBJ databases">
        <authorList>
            <person name="Sun Q."/>
            <person name="Zhou Y."/>
        </authorList>
    </citation>
    <scope>NUCLEOTIDE SEQUENCE</scope>
    <source>
        <strain evidence="1">CGMCC 1.15254</strain>
    </source>
</reference>
<dbReference type="RefSeq" id="WP_188664369.1">
    <property type="nucleotide sequence ID" value="NZ_BMHV01000012.1"/>
</dbReference>
<name>A0A917C025_9PROT</name>
<evidence type="ECO:0000313" key="2">
    <source>
        <dbReference type="Proteomes" id="UP000632498"/>
    </source>
</evidence>
<comment type="caution">
    <text evidence="1">The sequence shown here is derived from an EMBL/GenBank/DDBJ whole genome shotgun (WGS) entry which is preliminary data.</text>
</comment>
<accession>A0A917C025</accession>
<keyword evidence="2" id="KW-1185">Reference proteome</keyword>
<sequence length="97" mass="11567">MLYMKNAPEGHEHHEDVLRRLHKQMRKDAMPVIRTKEQALRFVKQMYLSGHAVHVTDTMGYLVDRDYIEDSLTMWGACHLIVWKKRQRPTGHVRQQS</sequence>
<organism evidence="1 2">
    <name type="scientific">Terasakiella brassicae</name>
    <dbReference type="NCBI Taxonomy" id="1634917"/>
    <lineage>
        <taxon>Bacteria</taxon>
        <taxon>Pseudomonadati</taxon>
        <taxon>Pseudomonadota</taxon>
        <taxon>Alphaproteobacteria</taxon>
        <taxon>Rhodospirillales</taxon>
        <taxon>Terasakiellaceae</taxon>
        <taxon>Terasakiella</taxon>
    </lineage>
</organism>
<evidence type="ECO:0000313" key="1">
    <source>
        <dbReference type="EMBL" id="GGF65754.1"/>
    </source>
</evidence>
<dbReference type="Proteomes" id="UP000632498">
    <property type="component" value="Unassembled WGS sequence"/>
</dbReference>
<dbReference type="AlphaFoldDB" id="A0A917C025"/>
<proteinExistence type="predicted"/>
<protein>
    <submittedName>
        <fullName evidence="1">Uncharacterized protein</fullName>
    </submittedName>
</protein>
<dbReference type="EMBL" id="BMHV01000012">
    <property type="protein sequence ID" value="GGF65754.1"/>
    <property type="molecule type" value="Genomic_DNA"/>
</dbReference>
<reference evidence="1" key="1">
    <citation type="journal article" date="2014" name="Int. J. Syst. Evol. Microbiol.">
        <title>Complete genome sequence of Corynebacterium casei LMG S-19264T (=DSM 44701T), isolated from a smear-ripened cheese.</title>
        <authorList>
            <consortium name="US DOE Joint Genome Institute (JGI-PGF)"/>
            <person name="Walter F."/>
            <person name="Albersmeier A."/>
            <person name="Kalinowski J."/>
            <person name="Ruckert C."/>
        </authorList>
    </citation>
    <scope>NUCLEOTIDE SEQUENCE</scope>
    <source>
        <strain evidence="1">CGMCC 1.15254</strain>
    </source>
</reference>
<gene>
    <name evidence="1" type="ORF">GCM10011332_19810</name>
</gene>